<keyword evidence="12" id="KW-0407">Ion channel</keyword>
<dbReference type="RefSeq" id="XP_011312863.1">
    <property type="nucleotide sequence ID" value="XM_011314561.1"/>
</dbReference>
<evidence type="ECO:0000256" key="6">
    <source>
        <dbReference type="ARBA" id="ARBA00022989"/>
    </source>
</evidence>
<organism evidence="18 19">
    <name type="scientific">Fopius arisanus</name>
    <dbReference type="NCBI Taxonomy" id="64838"/>
    <lineage>
        <taxon>Eukaryota</taxon>
        <taxon>Metazoa</taxon>
        <taxon>Ecdysozoa</taxon>
        <taxon>Arthropoda</taxon>
        <taxon>Hexapoda</taxon>
        <taxon>Insecta</taxon>
        <taxon>Pterygota</taxon>
        <taxon>Neoptera</taxon>
        <taxon>Endopterygota</taxon>
        <taxon>Hymenoptera</taxon>
        <taxon>Apocrita</taxon>
        <taxon>Ichneumonoidea</taxon>
        <taxon>Braconidae</taxon>
        <taxon>Opiinae</taxon>
        <taxon>Fopius</taxon>
    </lineage>
</organism>
<dbReference type="RefSeq" id="XP_011312865.1">
    <property type="nucleotide sequence ID" value="XM_011314563.1"/>
</dbReference>
<dbReference type="InterPro" id="IPR001320">
    <property type="entry name" value="Iontro_rcpt_C"/>
</dbReference>
<evidence type="ECO:0000259" key="16">
    <source>
        <dbReference type="Pfam" id="PF00060"/>
    </source>
</evidence>
<evidence type="ECO:0000256" key="11">
    <source>
        <dbReference type="ARBA" id="ARBA00023286"/>
    </source>
</evidence>
<keyword evidence="6 14" id="KW-1133">Transmembrane helix</keyword>
<evidence type="ECO:0000256" key="3">
    <source>
        <dbReference type="ARBA" id="ARBA00022448"/>
    </source>
</evidence>
<evidence type="ECO:0000256" key="13">
    <source>
        <dbReference type="SAM" id="MobiDB-lite"/>
    </source>
</evidence>
<dbReference type="GO" id="GO:0015276">
    <property type="term" value="F:ligand-gated monoatomic ion channel activity"/>
    <property type="evidence" value="ECO:0007669"/>
    <property type="project" value="InterPro"/>
</dbReference>
<evidence type="ECO:0000256" key="8">
    <source>
        <dbReference type="ARBA" id="ARBA00023136"/>
    </source>
</evidence>
<dbReference type="OrthoDB" id="8182981at2759"/>
<dbReference type="Gene3D" id="1.10.287.70">
    <property type="match status" value="1"/>
</dbReference>
<comment type="similarity">
    <text evidence="2">Belongs to the glutamate-gated ion channel (TC 1.A.10.1) family.</text>
</comment>
<dbReference type="PANTHER" id="PTHR42643:SF24">
    <property type="entry name" value="IONOTROPIC RECEPTOR 60A"/>
    <property type="match status" value="1"/>
</dbReference>
<keyword evidence="5 14" id="KW-0812">Transmembrane</keyword>
<evidence type="ECO:0000256" key="4">
    <source>
        <dbReference type="ARBA" id="ARBA00022475"/>
    </source>
</evidence>
<feature type="region of interest" description="Disordered" evidence="13">
    <location>
        <begin position="598"/>
        <end position="633"/>
    </location>
</feature>
<feature type="domain" description="Ionotropic glutamate receptor L-glutamate and glycine-binding" evidence="17">
    <location>
        <begin position="216"/>
        <end position="304"/>
    </location>
</feature>
<proteinExistence type="inferred from homology"/>
<dbReference type="SUPFAM" id="SSF53850">
    <property type="entry name" value="Periplasmic binding protein-like II"/>
    <property type="match status" value="1"/>
</dbReference>
<keyword evidence="8 14" id="KW-0472">Membrane</keyword>
<comment type="subcellular location">
    <subcellularLocation>
        <location evidence="1">Cell membrane</location>
        <topology evidence="1">Multi-pass membrane protein</topology>
    </subcellularLocation>
</comment>
<keyword evidence="18" id="KW-1185">Reference proteome</keyword>
<evidence type="ECO:0000256" key="1">
    <source>
        <dbReference type="ARBA" id="ARBA00004651"/>
    </source>
</evidence>
<evidence type="ECO:0000256" key="5">
    <source>
        <dbReference type="ARBA" id="ARBA00022692"/>
    </source>
</evidence>
<evidence type="ECO:0000259" key="17">
    <source>
        <dbReference type="Pfam" id="PF10613"/>
    </source>
</evidence>
<accession>A0A9R1TNR4</accession>
<dbReference type="Pfam" id="PF10613">
    <property type="entry name" value="Lig_chan-Glu_bd"/>
    <property type="match status" value="1"/>
</dbReference>
<evidence type="ECO:0000256" key="7">
    <source>
        <dbReference type="ARBA" id="ARBA00023065"/>
    </source>
</evidence>
<reference evidence="19 20" key="1">
    <citation type="submission" date="2025-04" db="UniProtKB">
        <authorList>
            <consortium name="RefSeq"/>
        </authorList>
    </citation>
    <scope>IDENTIFICATION</scope>
    <source>
        <strain evidence="19 20">USDA-PBARC FA_bdor</strain>
        <tissue evidence="19 20">Whole organism</tissue>
    </source>
</reference>
<gene>
    <name evidence="19 20" type="primary">LOC105272427</name>
</gene>
<feature type="chain" id="PRO_5044701586" evidence="15">
    <location>
        <begin position="18"/>
        <end position="668"/>
    </location>
</feature>
<evidence type="ECO:0000313" key="18">
    <source>
        <dbReference type="Proteomes" id="UP000694866"/>
    </source>
</evidence>
<keyword evidence="15" id="KW-0732">Signal</keyword>
<name>A0A9R1UA49_9HYME</name>
<dbReference type="GO" id="GO:0050906">
    <property type="term" value="P:detection of stimulus involved in sensory perception"/>
    <property type="evidence" value="ECO:0007669"/>
    <property type="project" value="UniProtKB-ARBA"/>
</dbReference>
<dbReference type="InterPro" id="IPR052192">
    <property type="entry name" value="Insect_Ionotropic_Sensory_Rcpt"/>
</dbReference>
<dbReference type="KEGG" id="fas:105272427"/>
<dbReference type="PANTHER" id="PTHR42643">
    <property type="entry name" value="IONOTROPIC RECEPTOR 20A-RELATED"/>
    <property type="match status" value="1"/>
</dbReference>
<evidence type="ECO:0000256" key="12">
    <source>
        <dbReference type="ARBA" id="ARBA00023303"/>
    </source>
</evidence>
<evidence type="ECO:0000256" key="9">
    <source>
        <dbReference type="ARBA" id="ARBA00023170"/>
    </source>
</evidence>
<evidence type="ECO:0000313" key="20">
    <source>
        <dbReference type="RefSeq" id="XP_011312865.1"/>
    </source>
</evidence>
<dbReference type="AlphaFoldDB" id="A0A9R1UA49"/>
<dbReference type="InterPro" id="IPR019594">
    <property type="entry name" value="Glu/Gly-bd"/>
</dbReference>
<keyword evidence="4" id="KW-1003">Cell membrane</keyword>
<protein>
    <submittedName>
        <fullName evidence="19 20">Glutamate receptor U1 isoform X1</fullName>
    </submittedName>
</protein>
<keyword evidence="10" id="KW-0325">Glycoprotein</keyword>
<dbReference type="Pfam" id="PF00060">
    <property type="entry name" value="Lig_chan"/>
    <property type="match status" value="1"/>
</dbReference>
<evidence type="ECO:0000313" key="19">
    <source>
        <dbReference type="RefSeq" id="XP_011312863.1"/>
    </source>
</evidence>
<sequence length="668" mass="77605">MWKCAVLVYLVASFVGGDRSDVLIDIEGSSWLQNEHLGEMIDHSFEGSRCCNVFVKGDNRALFRQFIELYGHDYTLGAINRKCYAYFLLAKDPAHLIAGIAKIPTIIALTQILVIVDAEITENSRLFNVSFYKNANVNIISRSGMWSLSEMFLRPRIFKNVVRPSDMRHSRGIVNLEGRQLQVATFYVPPLSYLSTSDNKTVEQVEGEFFSSNNPLEWDGVEVKLFMMMAKRLNFTWMIRKPNGGYRYGRARNSTWEGGMIGQLFRKEVDLAFGGIWFMHDPYRYVNLSVPWYQVSIHFLVPRPQPITNFWALTRPITVHVWIAVVTTVIVQSLHVWVKAWINPKVPSRFRSFANTLTELIGRLVGLWAPQKTDGLRVQLHLWHFAGLLIVTAYCSSLAARLTTPDYENRIDTPDQFLKTNLTWGREGPIPKFDDYFEEKYREKMMRKFKSEKSLDDRKEKIDRGNYAIVGRIINCIFFPENDVSASDLRDYRVMKEPFGKYYLSFATQPWLVLSLNKMMTRLIEHGFTAFHLKDVIHRRTSTSLREVLIERDGDNSDGPVPLKLKPLGAGFIVLFLGLTTATIVFYFEIRRKDNDKWPSRHHRRRPEHNSKNWNTRRRPRNPCSRLNPAAAPKTEIWRNGPNVSSDFFLLRNRNSNQIIFLDVRIHE</sequence>
<feature type="signal peptide" evidence="15">
    <location>
        <begin position="1"/>
        <end position="17"/>
    </location>
</feature>
<dbReference type="GO" id="GO:0005886">
    <property type="term" value="C:plasma membrane"/>
    <property type="evidence" value="ECO:0007669"/>
    <property type="project" value="UniProtKB-SubCell"/>
</dbReference>
<feature type="domain" description="Ionotropic glutamate receptor C-terminal" evidence="16">
    <location>
        <begin position="319"/>
        <end position="578"/>
    </location>
</feature>
<dbReference type="GeneID" id="105272427"/>
<evidence type="ECO:0000256" key="14">
    <source>
        <dbReference type="SAM" id="Phobius"/>
    </source>
</evidence>
<feature type="transmembrane region" description="Helical" evidence="14">
    <location>
        <begin position="568"/>
        <end position="588"/>
    </location>
</feature>
<evidence type="ECO:0000256" key="15">
    <source>
        <dbReference type="SAM" id="SignalP"/>
    </source>
</evidence>
<keyword evidence="3" id="KW-0813">Transport</keyword>
<keyword evidence="7" id="KW-0406">Ion transport</keyword>
<evidence type="ECO:0000256" key="2">
    <source>
        <dbReference type="ARBA" id="ARBA00008685"/>
    </source>
</evidence>
<dbReference type="Proteomes" id="UP000694866">
    <property type="component" value="Unplaced"/>
</dbReference>
<dbReference type="Gene3D" id="3.40.190.10">
    <property type="entry name" value="Periplasmic binding protein-like II"/>
    <property type="match status" value="1"/>
</dbReference>
<accession>A0A9R1UA49</accession>
<keyword evidence="9 19" id="KW-0675">Receptor</keyword>
<keyword evidence="11" id="KW-1071">Ligand-gated ion channel</keyword>
<evidence type="ECO:0000256" key="10">
    <source>
        <dbReference type="ARBA" id="ARBA00023180"/>
    </source>
</evidence>